<dbReference type="GO" id="GO:0004798">
    <property type="term" value="F:dTMP kinase activity"/>
    <property type="evidence" value="ECO:0007669"/>
    <property type="project" value="UniProtKB-EC"/>
</dbReference>
<evidence type="ECO:0000256" key="12">
    <source>
        <dbReference type="ARBA" id="ARBA00056272"/>
    </source>
</evidence>
<dbReference type="GO" id="GO:0006233">
    <property type="term" value="P:dTDP biosynthetic process"/>
    <property type="evidence" value="ECO:0007669"/>
    <property type="project" value="InterPro"/>
</dbReference>
<evidence type="ECO:0000313" key="14">
    <source>
        <dbReference type="Ensembl" id="ENSMALP00000021936.1"/>
    </source>
</evidence>
<evidence type="ECO:0000256" key="8">
    <source>
        <dbReference type="ARBA" id="ARBA00022777"/>
    </source>
</evidence>
<dbReference type="GO" id="GO:0005829">
    <property type="term" value="C:cytosol"/>
    <property type="evidence" value="ECO:0007669"/>
    <property type="project" value="TreeGrafter"/>
</dbReference>
<dbReference type="HAMAP" id="MF_00165">
    <property type="entry name" value="Thymidylate_kinase"/>
    <property type="match status" value="1"/>
</dbReference>
<dbReference type="GO" id="GO:0006235">
    <property type="term" value="P:dTTP biosynthetic process"/>
    <property type="evidence" value="ECO:0007669"/>
    <property type="project" value="TreeGrafter"/>
</dbReference>
<dbReference type="InterPro" id="IPR018095">
    <property type="entry name" value="Thymidylate_kin_CS"/>
</dbReference>
<dbReference type="Ensembl" id="ENSMALT00000022358.1">
    <property type="protein sequence ID" value="ENSMALP00000021936.1"/>
    <property type="gene ID" value="ENSMALG00000015331.1"/>
</dbReference>
<feature type="domain" description="Thymidylate kinase-like" evidence="13">
    <location>
        <begin position="43"/>
        <end position="223"/>
    </location>
</feature>
<keyword evidence="6" id="KW-0545">Nucleotide biosynthesis</keyword>
<dbReference type="NCBIfam" id="TIGR00041">
    <property type="entry name" value="DTMP_kinase"/>
    <property type="match status" value="1"/>
</dbReference>
<evidence type="ECO:0000256" key="5">
    <source>
        <dbReference type="ARBA" id="ARBA00022679"/>
    </source>
</evidence>
<evidence type="ECO:0000256" key="2">
    <source>
        <dbReference type="ARBA" id="ARBA00009776"/>
    </source>
</evidence>
<dbReference type="CDD" id="cd01672">
    <property type="entry name" value="TMPK"/>
    <property type="match status" value="1"/>
</dbReference>
<dbReference type="Pfam" id="PF02223">
    <property type="entry name" value="Thymidylate_kin"/>
    <property type="match status" value="1"/>
</dbReference>
<dbReference type="GO" id="GO:0005739">
    <property type="term" value="C:mitochondrion"/>
    <property type="evidence" value="ECO:0007669"/>
    <property type="project" value="TreeGrafter"/>
</dbReference>
<comment type="pathway">
    <text evidence="1">Pyrimidine metabolism; dTTP biosynthesis.</text>
</comment>
<dbReference type="EC" id="2.7.4.9" evidence="3"/>
<reference evidence="14" key="2">
    <citation type="submission" date="2025-09" db="UniProtKB">
        <authorList>
            <consortium name="Ensembl"/>
        </authorList>
    </citation>
    <scope>IDENTIFICATION</scope>
</reference>
<keyword evidence="7" id="KW-0547">Nucleotide-binding</keyword>
<dbReference type="InterPro" id="IPR018094">
    <property type="entry name" value="Thymidylate_kinase"/>
</dbReference>
<dbReference type="InterPro" id="IPR027417">
    <property type="entry name" value="P-loop_NTPase"/>
</dbReference>
<dbReference type="FunFam" id="3.40.50.300:FF:000679">
    <property type="entry name" value="Thymidylate kinase"/>
    <property type="match status" value="1"/>
</dbReference>
<evidence type="ECO:0000256" key="4">
    <source>
        <dbReference type="ARBA" id="ARBA00017144"/>
    </source>
</evidence>
<dbReference type="SUPFAM" id="SSF52540">
    <property type="entry name" value="P-loop containing nucleoside triphosphate hydrolases"/>
    <property type="match status" value="1"/>
</dbReference>
<evidence type="ECO:0000256" key="6">
    <source>
        <dbReference type="ARBA" id="ARBA00022727"/>
    </source>
</evidence>
<dbReference type="GO" id="GO:0005634">
    <property type="term" value="C:nucleus"/>
    <property type="evidence" value="ECO:0007669"/>
    <property type="project" value="TreeGrafter"/>
</dbReference>
<dbReference type="GO" id="GO:0006227">
    <property type="term" value="P:dUDP biosynthetic process"/>
    <property type="evidence" value="ECO:0007669"/>
    <property type="project" value="TreeGrafter"/>
</dbReference>
<dbReference type="Gene3D" id="3.40.50.300">
    <property type="entry name" value="P-loop containing nucleotide triphosphate hydrolases"/>
    <property type="match status" value="1"/>
</dbReference>
<proteinExistence type="inferred from homology"/>
<accession>A0A3Q3QX38</accession>
<dbReference type="STRING" id="43700.ENSMALP00000021936"/>
<name>A0A3Q3QX38_MONAL</name>
<evidence type="ECO:0000256" key="11">
    <source>
        <dbReference type="ARBA" id="ARBA00048743"/>
    </source>
</evidence>
<evidence type="ECO:0000256" key="3">
    <source>
        <dbReference type="ARBA" id="ARBA00012980"/>
    </source>
</evidence>
<keyword evidence="8" id="KW-0418">Kinase</keyword>
<comment type="function">
    <text evidence="12">Catalyzes the phosphorylation of thymidine monophosphate (dTMP) to thymidine diphosphate (dTDP), the immediate precursor for the DNA building block dTTP, with ATP as the preferred phosphoryl donor in the presence of Mg(2+).</text>
</comment>
<dbReference type="PROSITE" id="PS01331">
    <property type="entry name" value="THYMIDYLATE_KINASE"/>
    <property type="match status" value="1"/>
</dbReference>
<evidence type="ECO:0000256" key="1">
    <source>
        <dbReference type="ARBA" id="ARBA00004992"/>
    </source>
</evidence>
<sequence>MSAELGGVGHVGSMCQWCHIRQLLVSVQAAAVMAGKRGALIVLEGMDRAGKTTQCKKLVQALQQSNRPADLITFPDRTTPIGQQISAYLKSDTDFEDHAVHLLFSANRWEMVPLMKRKLEQGVTLVVDRYAFSGVAFSSAKQGFSMDWCRNPEVGLPKPDLVLYLQLSPAEAALRGQFGDERYETSAFQKAVKQNFEQLLKDSSVNWQVIDASQSVEDVHKDITDRSHKAIIRAQSLPLGELWKENLNQSG</sequence>
<dbReference type="GO" id="GO:0005524">
    <property type="term" value="F:ATP binding"/>
    <property type="evidence" value="ECO:0007669"/>
    <property type="project" value="UniProtKB-KW"/>
</dbReference>
<keyword evidence="9" id="KW-0067">ATP-binding</keyword>
<keyword evidence="15" id="KW-1185">Reference proteome</keyword>
<evidence type="ECO:0000256" key="9">
    <source>
        <dbReference type="ARBA" id="ARBA00022840"/>
    </source>
</evidence>
<evidence type="ECO:0000256" key="7">
    <source>
        <dbReference type="ARBA" id="ARBA00022741"/>
    </source>
</evidence>
<organism evidence="14 15">
    <name type="scientific">Monopterus albus</name>
    <name type="common">Swamp eel</name>
    <dbReference type="NCBI Taxonomy" id="43700"/>
    <lineage>
        <taxon>Eukaryota</taxon>
        <taxon>Metazoa</taxon>
        <taxon>Chordata</taxon>
        <taxon>Craniata</taxon>
        <taxon>Vertebrata</taxon>
        <taxon>Euteleostomi</taxon>
        <taxon>Actinopterygii</taxon>
        <taxon>Neopterygii</taxon>
        <taxon>Teleostei</taxon>
        <taxon>Neoteleostei</taxon>
        <taxon>Acanthomorphata</taxon>
        <taxon>Anabantaria</taxon>
        <taxon>Synbranchiformes</taxon>
        <taxon>Synbranchidae</taxon>
        <taxon>Monopterus</taxon>
    </lineage>
</organism>
<dbReference type="InterPro" id="IPR039430">
    <property type="entry name" value="Thymidylate_kin-like_dom"/>
</dbReference>
<evidence type="ECO:0000256" key="10">
    <source>
        <dbReference type="ARBA" id="ARBA00029962"/>
    </source>
</evidence>
<dbReference type="PANTHER" id="PTHR10344:SF1">
    <property type="entry name" value="THYMIDYLATE KINASE"/>
    <property type="match status" value="1"/>
</dbReference>
<comment type="catalytic activity">
    <reaction evidence="11">
        <text>dTMP + ATP = dTDP + ADP</text>
        <dbReference type="Rhea" id="RHEA:13517"/>
        <dbReference type="ChEBI" id="CHEBI:30616"/>
        <dbReference type="ChEBI" id="CHEBI:58369"/>
        <dbReference type="ChEBI" id="CHEBI:63528"/>
        <dbReference type="ChEBI" id="CHEBI:456216"/>
        <dbReference type="EC" id="2.7.4.9"/>
    </reaction>
</comment>
<dbReference type="AlphaFoldDB" id="A0A3Q3QX38"/>
<dbReference type="GO" id="GO:0004550">
    <property type="term" value="F:nucleoside diphosphate kinase activity"/>
    <property type="evidence" value="ECO:0007669"/>
    <property type="project" value="TreeGrafter"/>
</dbReference>
<evidence type="ECO:0000313" key="15">
    <source>
        <dbReference type="Proteomes" id="UP000261600"/>
    </source>
</evidence>
<protein>
    <recommendedName>
        <fullName evidence="4">Thymidylate kinase</fullName>
        <ecNumber evidence="3">2.7.4.9</ecNumber>
    </recommendedName>
    <alternativeName>
        <fullName evidence="10">dTMP kinase</fullName>
    </alternativeName>
</protein>
<dbReference type="PANTHER" id="PTHR10344">
    <property type="entry name" value="THYMIDYLATE KINASE"/>
    <property type="match status" value="1"/>
</dbReference>
<dbReference type="Proteomes" id="UP000261600">
    <property type="component" value="Unplaced"/>
</dbReference>
<comment type="similarity">
    <text evidence="2">Belongs to the thymidylate kinase family.</text>
</comment>
<reference evidence="14" key="1">
    <citation type="submission" date="2025-08" db="UniProtKB">
        <authorList>
            <consortium name="Ensembl"/>
        </authorList>
    </citation>
    <scope>IDENTIFICATION</scope>
</reference>
<evidence type="ECO:0000259" key="13">
    <source>
        <dbReference type="Pfam" id="PF02223"/>
    </source>
</evidence>
<keyword evidence="5" id="KW-0808">Transferase</keyword>